<proteinExistence type="predicted"/>
<comment type="caution">
    <text evidence="1">The sequence shown here is derived from an EMBL/GenBank/DDBJ whole genome shotgun (WGS) entry which is preliminary data.</text>
</comment>
<accession>A0ABP7J1G1</accession>
<evidence type="ECO:0000313" key="2">
    <source>
        <dbReference type="Proteomes" id="UP001500888"/>
    </source>
</evidence>
<protein>
    <submittedName>
        <fullName evidence="1">Uncharacterized protein</fullName>
    </submittedName>
</protein>
<reference evidence="2" key="1">
    <citation type="journal article" date="2019" name="Int. J. Syst. Evol. Microbiol.">
        <title>The Global Catalogue of Microorganisms (GCM) 10K type strain sequencing project: providing services to taxonomists for standard genome sequencing and annotation.</title>
        <authorList>
            <consortium name="The Broad Institute Genomics Platform"/>
            <consortium name="The Broad Institute Genome Sequencing Center for Infectious Disease"/>
            <person name="Wu L."/>
            <person name="Ma J."/>
        </authorList>
    </citation>
    <scope>NUCLEOTIDE SEQUENCE [LARGE SCALE GENOMIC DNA]</scope>
    <source>
        <strain evidence="2">JCM 16908</strain>
    </source>
</reference>
<dbReference type="EMBL" id="BAAAZR010000031">
    <property type="protein sequence ID" value="GAA3832319.1"/>
    <property type="molecule type" value="Genomic_DNA"/>
</dbReference>
<dbReference type="Proteomes" id="UP001500888">
    <property type="component" value="Unassembled WGS sequence"/>
</dbReference>
<keyword evidence="2" id="KW-1185">Reference proteome</keyword>
<sequence>MAKAPRDDLPQVDLSADDDALAWVDVLRRVHMARAQLEPDRAELRKRQAEIKAKEDELNQIAEQAAAVLRPKLGVDGGVGLLNGIPIMQGAEEGGSRKFQTDAFFTDHPQLQDKRDQYTKVNPGKFQVRLLPAAFPTDPP</sequence>
<organism evidence="1 2">
    <name type="scientific">Sphaerisporangium flaviroseum</name>
    <dbReference type="NCBI Taxonomy" id="509199"/>
    <lineage>
        <taxon>Bacteria</taxon>
        <taxon>Bacillati</taxon>
        <taxon>Actinomycetota</taxon>
        <taxon>Actinomycetes</taxon>
        <taxon>Streptosporangiales</taxon>
        <taxon>Streptosporangiaceae</taxon>
        <taxon>Sphaerisporangium</taxon>
    </lineage>
</organism>
<name>A0ABP7J1G1_9ACTN</name>
<gene>
    <name evidence="1" type="ORF">GCM10022226_61940</name>
</gene>
<evidence type="ECO:0000313" key="1">
    <source>
        <dbReference type="EMBL" id="GAA3832319.1"/>
    </source>
</evidence>